<comment type="caution">
    <text evidence="3">The sequence shown here is derived from an EMBL/GenBank/DDBJ whole genome shotgun (WGS) entry which is preliminary data.</text>
</comment>
<dbReference type="PIRSF" id="PIRSF020217">
    <property type="entry name" value="UCP020217"/>
    <property type="match status" value="1"/>
</dbReference>
<dbReference type="InterPro" id="IPR043519">
    <property type="entry name" value="NT_sf"/>
</dbReference>
<dbReference type="RefSeq" id="WP_193991616.1">
    <property type="nucleotide sequence ID" value="NZ_JADEXP010000028.1"/>
</dbReference>
<evidence type="ECO:0000259" key="2">
    <source>
        <dbReference type="Pfam" id="PF18765"/>
    </source>
</evidence>
<dbReference type="Proteomes" id="UP000615026">
    <property type="component" value="Unassembled WGS sequence"/>
</dbReference>
<dbReference type="SUPFAM" id="SSF81301">
    <property type="entry name" value="Nucleotidyltransferase"/>
    <property type="match status" value="1"/>
</dbReference>
<name>A0A928X1J3_LEPEC</name>
<sequence length="120" mass="13646">MAAPSFQAYTAHHQHRRQQKKQQRRAHYELGQIRAQEAADYLKHTFGVETVWLFGSMLNADDVYLESDLDLAVKGLNLEHYCEALGDLLVGIKEFSVDLVRVESAPESLIAEIHNKGRVL</sequence>
<reference evidence="3" key="1">
    <citation type="submission" date="2020-10" db="EMBL/GenBank/DDBJ databases">
        <authorList>
            <person name="Castelo-Branco R."/>
            <person name="Eusebio N."/>
            <person name="Adriana R."/>
            <person name="Vieira A."/>
            <person name="Brugerolle De Fraissinette N."/>
            <person name="Rezende De Castro R."/>
            <person name="Schneider M.P."/>
            <person name="Vasconcelos V."/>
            <person name="Leao P.N."/>
        </authorList>
    </citation>
    <scope>NUCLEOTIDE SEQUENCE</scope>
    <source>
        <strain evidence="3">LEGE 11479</strain>
    </source>
</reference>
<feature type="region of interest" description="Disordered" evidence="1">
    <location>
        <begin position="1"/>
        <end position="26"/>
    </location>
</feature>
<dbReference type="InterPro" id="IPR041633">
    <property type="entry name" value="Polbeta"/>
</dbReference>
<dbReference type="Gene3D" id="3.30.460.10">
    <property type="entry name" value="Beta Polymerase, domain 2"/>
    <property type="match status" value="1"/>
</dbReference>
<gene>
    <name evidence="3" type="ORF">IQ260_05550</name>
</gene>
<dbReference type="AlphaFoldDB" id="A0A928X1J3"/>
<feature type="compositionally biased region" description="Basic residues" evidence="1">
    <location>
        <begin position="12"/>
        <end position="25"/>
    </location>
</feature>
<evidence type="ECO:0000256" key="1">
    <source>
        <dbReference type="SAM" id="MobiDB-lite"/>
    </source>
</evidence>
<dbReference type="Pfam" id="PF18765">
    <property type="entry name" value="Polbeta"/>
    <property type="match status" value="1"/>
</dbReference>
<organism evidence="3 4">
    <name type="scientific">Leptolyngbya cf. ectocarpi LEGE 11479</name>
    <dbReference type="NCBI Taxonomy" id="1828722"/>
    <lineage>
        <taxon>Bacteria</taxon>
        <taxon>Bacillati</taxon>
        <taxon>Cyanobacteriota</taxon>
        <taxon>Cyanophyceae</taxon>
        <taxon>Leptolyngbyales</taxon>
        <taxon>Leptolyngbyaceae</taxon>
        <taxon>Leptolyngbya group</taxon>
        <taxon>Leptolyngbya</taxon>
    </lineage>
</organism>
<proteinExistence type="predicted"/>
<protein>
    <submittedName>
        <fullName evidence="3">Nucleotidyltransferase domain-containing protein</fullName>
    </submittedName>
</protein>
<dbReference type="InterPro" id="IPR024700">
    <property type="entry name" value="UCP020217"/>
</dbReference>
<evidence type="ECO:0000313" key="4">
    <source>
        <dbReference type="Proteomes" id="UP000615026"/>
    </source>
</evidence>
<dbReference type="CDD" id="cd05403">
    <property type="entry name" value="NT_KNTase_like"/>
    <property type="match status" value="1"/>
</dbReference>
<feature type="domain" description="Polymerase beta nucleotidyltransferase" evidence="2">
    <location>
        <begin position="38"/>
        <end position="120"/>
    </location>
</feature>
<accession>A0A928X1J3</accession>
<keyword evidence="4" id="KW-1185">Reference proteome</keyword>
<evidence type="ECO:0000313" key="3">
    <source>
        <dbReference type="EMBL" id="MBE9066111.1"/>
    </source>
</evidence>
<dbReference type="EMBL" id="JADEXP010000028">
    <property type="protein sequence ID" value="MBE9066111.1"/>
    <property type="molecule type" value="Genomic_DNA"/>
</dbReference>